<dbReference type="GO" id="GO:0016491">
    <property type="term" value="F:oxidoreductase activity"/>
    <property type="evidence" value="ECO:0007669"/>
    <property type="project" value="UniProtKB-KW"/>
</dbReference>
<dbReference type="InterPro" id="IPR006094">
    <property type="entry name" value="Oxid_FAD_bind_N"/>
</dbReference>
<dbReference type="InterPro" id="IPR036318">
    <property type="entry name" value="FAD-bd_PCMH-like_sf"/>
</dbReference>
<dbReference type="SUPFAM" id="SSF56176">
    <property type="entry name" value="FAD-binding/transporter-associated domain-like"/>
    <property type="match status" value="1"/>
</dbReference>
<feature type="domain" description="FAD-binding PCMH-type" evidence="6">
    <location>
        <begin position="41"/>
        <end position="211"/>
    </location>
</feature>
<evidence type="ECO:0000256" key="4">
    <source>
        <dbReference type="ARBA" id="ARBA00022827"/>
    </source>
</evidence>
<dbReference type="InterPro" id="IPR016169">
    <property type="entry name" value="FAD-bd_PCMH_sub2"/>
</dbReference>
<dbReference type="RefSeq" id="WP_141790641.1">
    <property type="nucleotide sequence ID" value="NZ_BAAAKX010000008.1"/>
</dbReference>
<dbReference type="OrthoDB" id="9775082at2"/>
<dbReference type="InterPro" id="IPR012951">
    <property type="entry name" value="BBE"/>
</dbReference>
<evidence type="ECO:0000256" key="2">
    <source>
        <dbReference type="ARBA" id="ARBA00005466"/>
    </source>
</evidence>
<evidence type="ECO:0000259" key="6">
    <source>
        <dbReference type="PROSITE" id="PS51387"/>
    </source>
</evidence>
<evidence type="ECO:0000313" key="7">
    <source>
        <dbReference type="EMBL" id="TQL56444.1"/>
    </source>
</evidence>
<dbReference type="Proteomes" id="UP000319514">
    <property type="component" value="Unassembled WGS sequence"/>
</dbReference>
<dbReference type="PANTHER" id="PTHR42973:SF39">
    <property type="entry name" value="FAD-BINDING PCMH-TYPE DOMAIN-CONTAINING PROTEIN"/>
    <property type="match status" value="1"/>
</dbReference>
<dbReference type="InterPro" id="IPR016167">
    <property type="entry name" value="FAD-bd_PCMH_sub1"/>
</dbReference>
<comment type="cofactor">
    <cofactor evidence="1">
        <name>FAD</name>
        <dbReference type="ChEBI" id="CHEBI:57692"/>
    </cofactor>
</comment>
<keyword evidence="8" id="KW-1185">Reference proteome</keyword>
<protein>
    <submittedName>
        <fullName evidence="7">FAD/FMN-containing dehydrogenase</fullName>
    </submittedName>
</protein>
<dbReference type="PROSITE" id="PS00862">
    <property type="entry name" value="OX2_COVAL_FAD"/>
    <property type="match status" value="1"/>
</dbReference>
<dbReference type="PANTHER" id="PTHR42973">
    <property type="entry name" value="BINDING OXIDOREDUCTASE, PUTATIVE (AFU_ORTHOLOGUE AFUA_1G17690)-RELATED"/>
    <property type="match status" value="1"/>
</dbReference>
<dbReference type="Pfam" id="PF08031">
    <property type="entry name" value="BBE"/>
    <property type="match status" value="1"/>
</dbReference>
<gene>
    <name evidence="7" type="ORF">FB474_4061</name>
</gene>
<evidence type="ECO:0000256" key="3">
    <source>
        <dbReference type="ARBA" id="ARBA00022630"/>
    </source>
</evidence>
<dbReference type="Gene3D" id="3.30.465.10">
    <property type="match status" value="1"/>
</dbReference>
<dbReference type="AlphaFoldDB" id="A0A542Z805"/>
<evidence type="ECO:0000256" key="1">
    <source>
        <dbReference type="ARBA" id="ARBA00001974"/>
    </source>
</evidence>
<proteinExistence type="inferred from homology"/>
<dbReference type="PROSITE" id="PS51387">
    <property type="entry name" value="FAD_PCMH"/>
    <property type="match status" value="1"/>
</dbReference>
<dbReference type="Gene3D" id="3.40.462.20">
    <property type="match status" value="1"/>
</dbReference>
<keyword evidence="4" id="KW-0274">FAD</keyword>
<evidence type="ECO:0000313" key="8">
    <source>
        <dbReference type="Proteomes" id="UP000319514"/>
    </source>
</evidence>
<dbReference type="GO" id="GO:0071949">
    <property type="term" value="F:FAD binding"/>
    <property type="evidence" value="ECO:0007669"/>
    <property type="project" value="InterPro"/>
</dbReference>
<dbReference type="Gene3D" id="3.30.43.10">
    <property type="entry name" value="Uridine Diphospho-n-acetylenolpyruvylglucosamine Reductase, domain 2"/>
    <property type="match status" value="1"/>
</dbReference>
<dbReference type="EMBL" id="VFOQ01000003">
    <property type="protein sequence ID" value="TQL56444.1"/>
    <property type="molecule type" value="Genomic_DNA"/>
</dbReference>
<name>A0A542Z805_9MICO</name>
<dbReference type="Pfam" id="PF01565">
    <property type="entry name" value="FAD_binding_4"/>
    <property type="match status" value="1"/>
</dbReference>
<dbReference type="InterPro" id="IPR016166">
    <property type="entry name" value="FAD-bd_PCMH"/>
</dbReference>
<sequence length="475" mass="50832">MHPVDDRALTDLRTSVGGTVLQEGDEEFDDALEKAVWNGDVHRRPALVVEAISARDVATVIAFAREHRLDLTVRGGGHSFAGHAVSEGGLMLDLGPLDRVDVDPRARRARVGGGARWSDLDAAAAAHGLAVTGGFVSHTGVGGLTLGGGMGWLTRRCGLTCDSLVSAQVVTADGRTVTASADSEPDLFWALRGGGGNFGVVTSFEFALHEVDQLANVGLFFWAPQDAREPLRAAARVIPALPREYGAFIGGLTAPPAPFVPVERQGTTAFVVGVIGWGAPHEHAEVVAPIQELAPAFELVTSMPYSALQQMFDDSAPWRIKGYEKALWLEELSDPVIDVVLDFLPRKTSPLSFMPIFALGGAFADVPDEATAFSGSRRNLWALNIAAVAEDAGMLAVDRDWVQRFWTALQPWAQGVGSYVNFIADEDEARVRASYGEAKYARLAAIKARWDPDNVFHHNANIRPTPAAQAAVTLA</sequence>
<keyword evidence="3" id="KW-0285">Flavoprotein</keyword>
<comment type="caution">
    <text evidence="7">The sequence shown here is derived from an EMBL/GenBank/DDBJ whole genome shotgun (WGS) entry which is preliminary data.</text>
</comment>
<comment type="similarity">
    <text evidence="2">Belongs to the oxygen-dependent FAD-linked oxidoreductase family.</text>
</comment>
<dbReference type="InterPro" id="IPR006093">
    <property type="entry name" value="Oxy_OxRdtase_FAD_BS"/>
</dbReference>
<reference evidence="7 8" key="1">
    <citation type="submission" date="2019-06" db="EMBL/GenBank/DDBJ databases">
        <title>Sequencing the genomes of 1000 actinobacteria strains.</title>
        <authorList>
            <person name="Klenk H.-P."/>
        </authorList>
    </citation>
    <scope>NUCLEOTIDE SEQUENCE [LARGE SCALE GENOMIC DNA]</scope>
    <source>
        <strain evidence="7 8">DSM 18082</strain>
    </source>
</reference>
<organism evidence="7 8">
    <name type="scientific">Oryzihumus leptocrescens</name>
    <dbReference type="NCBI Taxonomy" id="297536"/>
    <lineage>
        <taxon>Bacteria</taxon>
        <taxon>Bacillati</taxon>
        <taxon>Actinomycetota</taxon>
        <taxon>Actinomycetes</taxon>
        <taxon>Micrococcales</taxon>
        <taxon>Intrasporangiaceae</taxon>
        <taxon>Oryzihumus</taxon>
    </lineage>
</organism>
<keyword evidence="5" id="KW-0560">Oxidoreductase</keyword>
<accession>A0A542Z805</accession>
<evidence type="ECO:0000256" key="5">
    <source>
        <dbReference type="ARBA" id="ARBA00023002"/>
    </source>
</evidence>
<dbReference type="InterPro" id="IPR050416">
    <property type="entry name" value="FAD-linked_Oxidoreductase"/>
</dbReference>